<comment type="similarity">
    <text evidence="1">Belongs to the DNA mismatch repair MutS family.</text>
</comment>
<evidence type="ECO:0000313" key="8">
    <source>
        <dbReference type="Proteomes" id="UP000807716"/>
    </source>
</evidence>
<evidence type="ECO:0000313" key="7">
    <source>
        <dbReference type="EMBL" id="KAG0262020.1"/>
    </source>
</evidence>
<sequence>MPASTTSLNGVSTTFDTSREIPHPSFMSHVDESSWMGADVGTTGGEGEVGSMRPDYGGETFIIMAIQMRGKGVGCAYYDDHSSKLWVLETLRECTSLDVLDMIKTQVCPTLILANSKMEEQALYALKADDIQQQTKVEIRPSNEFMYDMAKSKLLSLVLSQGFRRHASRSLNQDQREVESSGDIDPLVSAEDYRRRQGLIDLSNTIDLDNVDSIGCAGALLSYLSRTRPLHTASDMNRTIVLDIATFSLTRTPQGRNLLRQWFLRPSLDLNVIQSRQQSVECLVKPENQPAMDQMLRCLSRIKNIPRVLQAIHRKAMLKDWQGIIQFACYSLKIYSLCHELFEVETPIIHSIRNTFQVQELNEVGSLINDVVDFDESMIEGRCIVKPNVDEELDRMRQTYQGLDSFLSEVAKDISKTIPSHFASTINVVYFPQLGYLITVPMNPNWKKEDDFYLDGLSYQFSTERAVYYKNNATRDREIDILQTLQERVIEYSHLLVLCSDLCAELDAILSLAQAAKMQRYTRPIMSDQTILHIVNGRHPLQELCVESFVPNDTMIGEFHLDEVSGTTKGASSNRGTTTRSTSFCPHCPNAPATIDSNHVMILCGPNCSADHALIGLTDKILTRLQTRETVSKVHSTFMADLSQVSHAIRMATRRSLVVLDEFGKGTATTDGAGLFCGVIEHFAGLARDQRPRVLATTHFHELFENQLMRIGTSNGGLLSSEIGCHSRAVGQQTIISSETPAVVEPETSSSSSSSSWSVHGVGASFSQAAVPPSSTRPHSSNLSTDLPLPISVYTMEALFDDTLFAGSGSNPLSDTKEIRNSTLQQHEPTFLFRVRPGRYPLSLGTACAATSGLPAPVVQRSIYLSHLFRRYEMVVPDLSQRDEVRFEMYEQLFGRLLQLKFDSISHGQGDEEQQVQDDKGSKEVKGEKEEREIEEGKVDPELWADIVALLEYAGQVEAFEKDEA</sequence>
<feature type="compositionally biased region" description="Basic and acidic residues" evidence="5">
    <location>
        <begin position="917"/>
        <end position="938"/>
    </location>
</feature>
<evidence type="ECO:0000256" key="2">
    <source>
        <dbReference type="ARBA" id="ARBA00022741"/>
    </source>
</evidence>
<keyword evidence="3" id="KW-0067">ATP-binding</keyword>
<dbReference type="Pfam" id="PF05192">
    <property type="entry name" value="MutS_III"/>
    <property type="match status" value="1"/>
</dbReference>
<protein>
    <submittedName>
        <fullName evidence="7">MutS protein msh5</fullName>
    </submittedName>
</protein>
<keyword evidence="8" id="KW-1185">Reference proteome</keyword>
<keyword evidence="2" id="KW-0547">Nucleotide-binding</keyword>
<organism evidence="7 8">
    <name type="scientific">Actinomortierella ambigua</name>
    <dbReference type="NCBI Taxonomy" id="1343610"/>
    <lineage>
        <taxon>Eukaryota</taxon>
        <taxon>Fungi</taxon>
        <taxon>Fungi incertae sedis</taxon>
        <taxon>Mucoromycota</taxon>
        <taxon>Mortierellomycotina</taxon>
        <taxon>Mortierellomycetes</taxon>
        <taxon>Mortierellales</taxon>
        <taxon>Mortierellaceae</taxon>
        <taxon>Actinomortierella</taxon>
    </lineage>
</organism>
<evidence type="ECO:0000256" key="4">
    <source>
        <dbReference type="ARBA" id="ARBA00023125"/>
    </source>
</evidence>
<dbReference type="PROSITE" id="PS00486">
    <property type="entry name" value="DNA_MISMATCH_REPAIR_2"/>
    <property type="match status" value="1"/>
</dbReference>
<dbReference type="GO" id="GO:0006298">
    <property type="term" value="P:mismatch repair"/>
    <property type="evidence" value="ECO:0007669"/>
    <property type="project" value="InterPro"/>
</dbReference>
<comment type="caution">
    <text evidence="7">The sequence shown here is derived from an EMBL/GenBank/DDBJ whole genome shotgun (WGS) entry which is preliminary data.</text>
</comment>
<dbReference type="SUPFAM" id="SSF48334">
    <property type="entry name" value="DNA repair protein MutS, domain III"/>
    <property type="match status" value="1"/>
</dbReference>
<evidence type="ECO:0000256" key="5">
    <source>
        <dbReference type="SAM" id="MobiDB-lite"/>
    </source>
</evidence>
<dbReference type="Pfam" id="PF00488">
    <property type="entry name" value="MutS_V"/>
    <property type="match status" value="1"/>
</dbReference>
<dbReference type="GO" id="GO:0030983">
    <property type="term" value="F:mismatched DNA binding"/>
    <property type="evidence" value="ECO:0007669"/>
    <property type="project" value="InterPro"/>
</dbReference>
<feature type="region of interest" description="Disordered" evidence="5">
    <location>
        <begin position="908"/>
        <end position="938"/>
    </location>
</feature>
<dbReference type="Gene3D" id="3.40.50.300">
    <property type="entry name" value="P-loop containing nucleotide triphosphate hydrolases"/>
    <property type="match status" value="1"/>
</dbReference>
<dbReference type="InterPro" id="IPR007696">
    <property type="entry name" value="DNA_mismatch_repair_MutS_core"/>
</dbReference>
<dbReference type="Proteomes" id="UP000807716">
    <property type="component" value="Unassembled WGS sequence"/>
</dbReference>
<keyword evidence="4" id="KW-0238">DNA-binding</keyword>
<reference evidence="7" key="1">
    <citation type="journal article" date="2020" name="Fungal Divers.">
        <title>Resolving the Mortierellaceae phylogeny through synthesis of multi-gene phylogenetics and phylogenomics.</title>
        <authorList>
            <person name="Vandepol N."/>
            <person name="Liber J."/>
            <person name="Desiro A."/>
            <person name="Na H."/>
            <person name="Kennedy M."/>
            <person name="Barry K."/>
            <person name="Grigoriev I.V."/>
            <person name="Miller A.N."/>
            <person name="O'Donnell K."/>
            <person name="Stajich J.E."/>
            <person name="Bonito G."/>
        </authorList>
    </citation>
    <scope>NUCLEOTIDE SEQUENCE</scope>
    <source>
        <strain evidence="7">BC1065</strain>
    </source>
</reference>
<feature type="region of interest" description="Disordered" evidence="5">
    <location>
        <begin position="736"/>
        <end position="756"/>
    </location>
</feature>
<dbReference type="Gene3D" id="1.10.1420.10">
    <property type="match status" value="1"/>
</dbReference>
<feature type="region of interest" description="Disordered" evidence="5">
    <location>
        <begin position="1"/>
        <end position="23"/>
    </location>
</feature>
<dbReference type="InterPro" id="IPR027417">
    <property type="entry name" value="P-loop_NTPase"/>
</dbReference>
<gene>
    <name evidence="7" type="primary">MSH5</name>
    <name evidence="7" type="ORF">DFQ27_002575</name>
</gene>
<dbReference type="GO" id="GO:0005524">
    <property type="term" value="F:ATP binding"/>
    <property type="evidence" value="ECO:0007669"/>
    <property type="project" value="UniProtKB-KW"/>
</dbReference>
<dbReference type="PANTHER" id="PTHR11361:SF20">
    <property type="entry name" value="MUTS PROTEIN HOMOLOG 5"/>
    <property type="match status" value="1"/>
</dbReference>
<dbReference type="InterPro" id="IPR045076">
    <property type="entry name" value="MutS"/>
</dbReference>
<dbReference type="GO" id="GO:0140664">
    <property type="term" value="F:ATP-dependent DNA damage sensor activity"/>
    <property type="evidence" value="ECO:0007669"/>
    <property type="project" value="InterPro"/>
</dbReference>
<dbReference type="EMBL" id="JAAAJB010000199">
    <property type="protein sequence ID" value="KAG0262020.1"/>
    <property type="molecule type" value="Genomic_DNA"/>
</dbReference>
<dbReference type="InterPro" id="IPR000432">
    <property type="entry name" value="DNA_mismatch_repair_MutS_C"/>
</dbReference>
<evidence type="ECO:0000256" key="1">
    <source>
        <dbReference type="ARBA" id="ARBA00006271"/>
    </source>
</evidence>
<dbReference type="InterPro" id="IPR036187">
    <property type="entry name" value="DNA_mismatch_repair_MutS_sf"/>
</dbReference>
<dbReference type="AlphaFoldDB" id="A0A9P6Q834"/>
<name>A0A9P6Q834_9FUNG</name>
<dbReference type="OrthoDB" id="29596at2759"/>
<dbReference type="SMART" id="SM00533">
    <property type="entry name" value="MUTSd"/>
    <property type="match status" value="1"/>
</dbReference>
<evidence type="ECO:0000256" key="3">
    <source>
        <dbReference type="ARBA" id="ARBA00022840"/>
    </source>
</evidence>
<dbReference type="SUPFAM" id="SSF52540">
    <property type="entry name" value="P-loop containing nucleoside triphosphate hydrolases"/>
    <property type="match status" value="1"/>
</dbReference>
<dbReference type="GO" id="GO:0051026">
    <property type="term" value="P:chiasma assembly"/>
    <property type="evidence" value="ECO:0007669"/>
    <property type="project" value="TreeGrafter"/>
</dbReference>
<feature type="compositionally biased region" description="Polar residues" evidence="5">
    <location>
        <begin position="1"/>
        <end position="16"/>
    </location>
</feature>
<feature type="domain" description="DNA mismatch repair proteins mutS family" evidence="6">
    <location>
        <begin position="656"/>
        <end position="672"/>
    </location>
</feature>
<evidence type="ECO:0000259" key="6">
    <source>
        <dbReference type="PROSITE" id="PS00486"/>
    </source>
</evidence>
<proteinExistence type="inferred from homology"/>
<dbReference type="GO" id="GO:0005634">
    <property type="term" value="C:nucleus"/>
    <property type="evidence" value="ECO:0007669"/>
    <property type="project" value="TreeGrafter"/>
</dbReference>
<dbReference type="PANTHER" id="PTHR11361">
    <property type="entry name" value="DNA MISMATCH REPAIR PROTEIN MUTS FAMILY MEMBER"/>
    <property type="match status" value="1"/>
</dbReference>
<dbReference type="SMART" id="SM00534">
    <property type="entry name" value="MUTSac"/>
    <property type="match status" value="1"/>
</dbReference>
<accession>A0A9P6Q834</accession>